<dbReference type="GO" id="GO:0016763">
    <property type="term" value="F:pentosyltransferase activity"/>
    <property type="evidence" value="ECO:0007669"/>
    <property type="project" value="TreeGrafter"/>
</dbReference>
<dbReference type="GO" id="GO:0005886">
    <property type="term" value="C:plasma membrane"/>
    <property type="evidence" value="ECO:0007669"/>
    <property type="project" value="UniProtKB-SubCell"/>
</dbReference>
<feature type="transmembrane region" description="Helical" evidence="9">
    <location>
        <begin position="25"/>
        <end position="44"/>
    </location>
</feature>
<feature type="transmembrane region" description="Helical" evidence="9">
    <location>
        <begin position="401"/>
        <end position="421"/>
    </location>
</feature>
<keyword evidence="7 9" id="KW-0472">Membrane</keyword>
<evidence type="ECO:0000256" key="8">
    <source>
        <dbReference type="SAM" id="MobiDB-lite"/>
    </source>
</evidence>
<dbReference type="EMBL" id="JACHVB010000035">
    <property type="protein sequence ID" value="MBC2595122.1"/>
    <property type="molecule type" value="Genomic_DNA"/>
</dbReference>
<dbReference type="Proteomes" id="UP000546464">
    <property type="component" value="Unassembled WGS sequence"/>
</dbReference>
<keyword evidence="5 9" id="KW-0812">Transmembrane</keyword>
<comment type="caution">
    <text evidence="10">The sequence shown here is derived from an EMBL/GenBank/DDBJ whole genome shotgun (WGS) entry which is preliminary data.</text>
</comment>
<keyword evidence="11" id="KW-1185">Reference proteome</keyword>
<keyword evidence="3" id="KW-0328">Glycosyltransferase</keyword>
<proteinExistence type="predicted"/>
<feature type="transmembrane region" description="Helical" evidence="9">
    <location>
        <begin position="208"/>
        <end position="227"/>
    </location>
</feature>
<organism evidence="10 11">
    <name type="scientific">Ruficoccus amylovorans</name>
    <dbReference type="NCBI Taxonomy" id="1804625"/>
    <lineage>
        <taxon>Bacteria</taxon>
        <taxon>Pseudomonadati</taxon>
        <taxon>Verrucomicrobiota</taxon>
        <taxon>Opitutia</taxon>
        <taxon>Puniceicoccales</taxon>
        <taxon>Cerasicoccaceae</taxon>
        <taxon>Ruficoccus</taxon>
    </lineage>
</organism>
<evidence type="ECO:0000256" key="5">
    <source>
        <dbReference type="ARBA" id="ARBA00022692"/>
    </source>
</evidence>
<name>A0A842HFC4_9BACT</name>
<evidence type="ECO:0000256" key="6">
    <source>
        <dbReference type="ARBA" id="ARBA00022989"/>
    </source>
</evidence>
<keyword evidence="4" id="KW-0808">Transferase</keyword>
<accession>A0A842HFC4</accession>
<reference evidence="10 11" key="1">
    <citation type="submission" date="2020-07" db="EMBL/GenBank/DDBJ databases">
        <authorList>
            <person name="Feng X."/>
        </authorList>
    </citation>
    <scope>NUCLEOTIDE SEQUENCE [LARGE SCALE GENOMIC DNA]</scope>
    <source>
        <strain evidence="10 11">JCM31066</strain>
    </source>
</reference>
<dbReference type="PANTHER" id="PTHR33908">
    <property type="entry name" value="MANNOSYLTRANSFERASE YKCB-RELATED"/>
    <property type="match status" value="1"/>
</dbReference>
<feature type="transmembrane region" description="Helical" evidence="9">
    <location>
        <begin position="375"/>
        <end position="394"/>
    </location>
</feature>
<feature type="transmembrane region" description="Helical" evidence="9">
    <location>
        <begin position="239"/>
        <end position="261"/>
    </location>
</feature>
<feature type="transmembrane region" description="Helical" evidence="9">
    <location>
        <begin position="161"/>
        <end position="178"/>
    </location>
</feature>
<evidence type="ECO:0000313" key="11">
    <source>
        <dbReference type="Proteomes" id="UP000546464"/>
    </source>
</evidence>
<feature type="transmembrane region" description="Helical" evidence="9">
    <location>
        <begin position="100"/>
        <end position="124"/>
    </location>
</feature>
<evidence type="ECO:0000256" key="4">
    <source>
        <dbReference type="ARBA" id="ARBA00022679"/>
    </source>
</evidence>
<comment type="subcellular location">
    <subcellularLocation>
        <location evidence="1">Cell membrane</location>
        <topology evidence="1">Multi-pass membrane protein</topology>
    </subcellularLocation>
</comment>
<gene>
    <name evidence="10" type="ORF">H5P28_12715</name>
</gene>
<evidence type="ECO:0008006" key="12">
    <source>
        <dbReference type="Google" id="ProtNLM"/>
    </source>
</evidence>
<dbReference type="AlphaFoldDB" id="A0A842HFC4"/>
<feature type="transmembrane region" description="Helical" evidence="9">
    <location>
        <begin position="344"/>
        <end position="363"/>
    </location>
</feature>
<evidence type="ECO:0000256" key="1">
    <source>
        <dbReference type="ARBA" id="ARBA00004651"/>
    </source>
</evidence>
<dbReference type="RefSeq" id="WP_185676085.1">
    <property type="nucleotide sequence ID" value="NZ_JACHVB010000035.1"/>
</dbReference>
<keyword evidence="2" id="KW-1003">Cell membrane</keyword>
<keyword evidence="6 9" id="KW-1133">Transmembrane helix</keyword>
<feature type="region of interest" description="Disordered" evidence="8">
    <location>
        <begin position="539"/>
        <end position="564"/>
    </location>
</feature>
<evidence type="ECO:0000256" key="2">
    <source>
        <dbReference type="ARBA" id="ARBA00022475"/>
    </source>
</evidence>
<evidence type="ECO:0000313" key="10">
    <source>
        <dbReference type="EMBL" id="MBC2595122.1"/>
    </source>
</evidence>
<feature type="transmembrane region" description="Helical" evidence="9">
    <location>
        <begin position="308"/>
        <end position="332"/>
    </location>
</feature>
<protein>
    <recommendedName>
        <fullName evidence="12">Glycosyltransferase RgtA/B/C/D-like domain-containing protein</fullName>
    </recommendedName>
</protein>
<sequence>MTVGDASDAEATHVASVSGCSDRTYGWASVLLFLLVAFWGLYSLPDYGMSWDEFFRWKGGQEKLLYYKVLLSGGDAQAVLPSKDLYPGLFDLTLAAANEVLPFGLLALGHGLSLALGVGAVAGAWAIGRLLGGARLAFWCAFFLLMIPRFYGHMFFNPKDIPFAAGMVWSLYFLLRWGRWLPTPRLGASLALGVAIGLTLALRIGGLVFFGYVAGYAGFVLLRELLVGRVGWRAWIRSVLRVAVHGLLVAVVAFIVLVPWWPAIHSNPLVKPFQSLGAVSQYPWSGLVLFRGEFIPAPDLPWYYPLTWLAITLPDFLIAVLAAGLVLAAVKFRQLAGALFTGRGFPWVVVATTVVFPLLFVIVRDSVLYDGMRHLLFILPPLACLGAFAWTRLVDVLRCGWRIVAGVVLAVLMLMQLPVVYRLHPYEYVFFNQVSGGVQSKAGRYEGEYWGTSLREASQWLIQHVPAGNCRVATSAPPLMAILYLPERFQLVSPRDNPDFFISLTRLNYDQRMPGETVQVIGRLGIPMAVIKDLRGFSPTAPAQGEMPSGSELPLELERPPVEE</sequence>
<evidence type="ECO:0000256" key="9">
    <source>
        <dbReference type="SAM" id="Phobius"/>
    </source>
</evidence>
<evidence type="ECO:0000256" key="3">
    <source>
        <dbReference type="ARBA" id="ARBA00022676"/>
    </source>
</evidence>
<dbReference type="InterPro" id="IPR050297">
    <property type="entry name" value="LipidA_mod_glycosyltrf_83"/>
</dbReference>
<feature type="transmembrane region" description="Helical" evidence="9">
    <location>
        <begin position="136"/>
        <end position="155"/>
    </location>
</feature>
<dbReference type="GO" id="GO:0009103">
    <property type="term" value="P:lipopolysaccharide biosynthetic process"/>
    <property type="evidence" value="ECO:0007669"/>
    <property type="project" value="UniProtKB-ARBA"/>
</dbReference>
<dbReference type="PANTHER" id="PTHR33908:SF11">
    <property type="entry name" value="MEMBRANE PROTEIN"/>
    <property type="match status" value="1"/>
</dbReference>
<evidence type="ECO:0000256" key="7">
    <source>
        <dbReference type="ARBA" id="ARBA00023136"/>
    </source>
</evidence>